<feature type="region of interest" description="Disordered" evidence="2">
    <location>
        <begin position="741"/>
        <end position="770"/>
    </location>
</feature>
<dbReference type="Proteomes" id="UP000253083">
    <property type="component" value="Unassembled WGS sequence"/>
</dbReference>
<keyword evidence="4" id="KW-1185">Reference proteome</keyword>
<evidence type="ECO:0000313" key="4">
    <source>
        <dbReference type="Proteomes" id="UP000253083"/>
    </source>
</evidence>
<dbReference type="RefSeq" id="WP_113954110.1">
    <property type="nucleotide sequence ID" value="NZ_QNRT01000002.1"/>
</dbReference>
<accession>A0A395JLN5</accession>
<comment type="caution">
    <text evidence="3">The sequence shown here is derived from an EMBL/GenBank/DDBJ whole genome shotgun (WGS) entry which is preliminary data.</text>
</comment>
<feature type="region of interest" description="Disordered" evidence="2">
    <location>
        <begin position="126"/>
        <end position="148"/>
    </location>
</feature>
<feature type="coiled-coil region" evidence="1">
    <location>
        <begin position="517"/>
        <end position="551"/>
    </location>
</feature>
<organism evidence="3 4">
    <name type="scientific">Arenicella xantha</name>
    <dbReference type="NCBI Taxonomy" id="644221"/>
    <lineage>
        <taxon>Bacteria</taxon>
        <taxon>Pseudomonadati</taxon>
        <taxon>Pseudomonadota</taxon>
        <taxon>Gammaproteobacteria</taxon>
        <taxon>Arenicellales</taxon>
        <taxon>Arenicellaceae</taxon>
        <taxon>Arenicella</taxon>
    </lineage>
</organism>
<sequence length="770" mass="85761">MANELFRFMLVEARTLKPKKPGSDKPDVVEDQIEAIGDRHNIAPRDFVTMVMSLGGATVEAEVRRDLLEPIATPTDPSSSQQSLVSIFGVGKAYVTRETLLGYEKEEYAFIENVLRGEEKVRSHRRTDRTEVIESTSSTIETSQSRDLQTHQAAELARETSEQVEKEAALQAGVKVSADYGTTKVDAMTSGSAGISTQASQTVASRFSKSVVTKAVNKMQESRSETKVVKSVTELDELSLHSFKNAASGAKNIAGVYRSLMRKVKVEVMEVGQRMMLEFVVPQPAASLIRKRVESPGITKPEAISLSLEDVLKSETSIAEWARRYTIEASKVSATDVVAPPQSGVSQSNTFILKPEDSQAGSREPLVLGDESGELLIEVPEGYQPSHAQLTVLFPDIDENDGGDNEKRYNFWINIGEARVSLSNKKKFIDNNGQRTVEERNGRFYVAGLEVPADLDANQNPVAPTVDSKIRKLNATQIGNMTTAIPIAATAFSRHAISATVTVYFEPTKSAMRQWAYQSYSEILEAYQAQMADYQNELDRLELDSEEPRQRVNSLKNRDTERRELKRACLSMLMQSARLDDPAGSTMIDSEGDVNFADTATLNNFSTRVRAFETAFEWENMTYIFYPYFWADKENWLEIRSASSMDATFEHFLTAGAARVFVPVRPGYSQQVAEQILGGESFDEFDVTENRDLLEILELDKDRQDEVLVDCFEELVPTNLVVLDDDNPDINDLLLGRTGCAKLSEPDPEKPEPPTKPEKPVKDKMAKSKK</sequence>
<dbReference type="AlphaFoldDB" id="A0A395JLN5"/>
<evidence type="ECO:0000256" key="1">
    <source>
        <dbReference type="SAM" id="Coils"/>
    </source>
</evidence>
<feature type="compositionally biased region" description="Basic and acidic residues" evidence="2">
    <location>
        <begin position="744"/>
        <end position="770"/>
    </location>
</feature>
<dbReference type="InParanoid" id="A0A395JLN5"/>
<name>A0A395JLN5_9GAMM</name>
<evidence type="ECO:0000256" key="2">
    <source>
        <dbReference type="SAM" id="MobiDB-lite"/>
    </source>
</evidence>
<keyword evidence="1" id="KW-0175">Coiled coil</keyword>
<evidence type="ECO:0000313" key="3">
    <source>
        <dbReference type="EMBL" id="RBP51335.1"/>
    </source>
</evidence>
<reference evidence="3 4" key="1">
    <citation type="submission" date="2018-06" db="EMBL/GenBank/DDBJ databases">
        <title>Genomic Encyclopedia of Type Strains, Phase IV (KMG-IV): sequencing the most valuable type-strain genomes for metagenomic binning, comparative biology and taxonomic classification.</title>
        <authorList>
            <person name="Goeker M."/>
        </authorList>
    </citation>
    <scope>NUCLEOTIDE SEQUENCE [LARGE SCALE GENOMIC DNA]</scope>
    <source>
        <strain evidence="3 4">DSM 24032</strain>
    </source>
</reference>
<protein>
    <submittedName>
        <fullName evidence="3">Uncharacterized protein</fullName>
    </submittedName>
</protein>
<gene>
    <name evidence="3" type="ORF">DFR28_102755</name>
</gene>
<feature type="compositionally biased region" description="Low complexity" evidence="2">
    <location>
        <begin position="133"/>
        <end position="143"/>
    </location>
</feature>
<dbReference type="OrthoDB" id="8563833at2"/>
<proteinExistence type="predicted"/>
<dbReference type="EMBL" id="QNRT01000002">
    <property type="protein sequence ID" value="RBP51335.1"/>
    <property type="molecule type" value="Genomic_DNA"/>
</dbReference>